<proteinExistence type="predicted"/>
<sequence length="113" mass="12079">MTRPRVLIPYDPAEAISIGEAAFLARRSASTVRGWAARFHIGRRIAGGAWMVSAPALLMLLDDDHEALDAYLAGERGAEAVRAYFVRAVVPCDATESAEATKSAKAPVLAVVR</sequence>
<evidence type="ECO:0000313" key="1">
    <source>
        <dbReference type="EMBL" id="GJD52703.1"/>
    </source>
</evidence>
<reference evidence="1" key="1">
    <citation type="journal article" date="2021" name="Front. Microbiol.">
        <title>Comprehensive Comparative Genomics and Phenotyping of Methylobacterium Species.</title>
        <authorList>
            <person name="Alessa O."/>
            <person name="Ogura Y."/>
            <person name="Fujitani Y."/>
            <person name="Takami H."/>
            <person name="Hayashi T."/>
            <person name="Sahin N."/>
            <person name="Tani A."/>
        </authorList>
    </citation>
    <scope>NUCLEOTIDE SEQUENCE</scope>
    <source>
        <strain evidence="1">KCTC 52305</strain>
    </source>
</reference>
<protein>
    <recommendedName>
        <fullName evidence="3">DNA-binding protein</fullName>
    </recommendedName>
</protein>
<organism evidence="1 2">
    <name type="scientific">Methylobacterium crusticola</name>
    <dbReference type="NCBI Taxonomy" id="1697972"/>
    <lineage>
        <taxon>Bacteria</taxon>
        <taxon>Pseudomonadati</taxon>
        <taxon>Pseudomonadota</taxon>
        <taxon>Alphaproteobacteria</taxon>
        <taxon>Hyphomicrobiales</taxon>
        <taxon>Methylobacteriaceae</taxon>
        <taxon>Methylobacterium</taxon>
    </lineage>
</organism>
<name>A0ABQ4R4S6_9HYPH</name>
<reference evidence="1" key="2">
    <citation type="submission" date="2021-08" db="EMBL/GenBank/DDBJ databases">
        <authorList>
            <person name="Tani A."/>
            <person name="Ola A."/>
            <person name="Ogura Y."/>
            <person name="Katsura K."/>
            <person name="Hayashi T."/>
        </authorList>
    </citation>
    <scope>NUCLEOTIDE SEQUENCE</scope>
    <source>
        <strain evidence="1">KCTC 52305</strain>
    </source>
</reference>
<evidence type="ECO:0000313" key="2">
    <source>
        <dbReference type="Proteomes" id="UP001055167"/>
    </source>
</evidence>
<dbReference type="RefSeq" id="WP_128561222.1">
    <property type="nucleotide sequence ID" value="NZ_BPQH01000021.1"/>
</dbReference>
<dbReference type="EMBL" id="BPQH01000021">
    <property type="protein sequence ID" value="GJD52703.1"/>
    <property type="molecule type" value="Genomic_DNA"/>
</dbReference>
<dbReference type="Proteomes" id="UP001055167">
    <property type="component" value="Unassembled WGS sequence"/>
</dbReference>
<comment type="caution">
    <text evidence="1">The sequence shown here is derived from an EMBL/GenBank/DDBJ whole genome shotgun (WGS) entry which is preliminary data.</text>
</comment>
<accession>A0ABQ4R4S6</accession>
<evidence type="ECO:0008006" key="3">
    <source>
        <dbReference type="Google" id="ProtNLM"/>
    </source>
</evidence>
<keyword evidence="2" id="KW-1185">Reference proteome</keyword>
<gene>
    <name evidence="1" type="ORF">OPKNFCMD_5469</name>
</gene>